<dbReference type="Pfam" id="PF07841">
    <property type="entry name" value="DM4_12"/>
    <property type="match status" value="2"/>
</dbReference>
<dbReference type="Proteomes" id="UP001154078">
    <property type="component" value="Chromosome 8"/>
</dbReference>
<gene>
    <name evidence="2" type="ORF">MELIAE_LOCUS11594</name>
</gene>
<keyword evidence="3" id="KW-1185">Reference proteome</keyword>
<dbReference type="OrthoDB" id="6340174at2759"/>
<organism evidence="2 3">
    <name type="scientific">Brassicogethes aeneus</name>
    <name type="common">Rape pollen beetle</name>
    <name type="synonym">Meligethes aeneus</name>
    <dbReference type="NCBI Taxonomy" id="1431903"/>
    <lineage>
        <taxon>Eukaryota</taxon>
        <taxon>Metazoa</taxon>
        <taxon>Ecdysozoa</taxon>
        <taxon>Arthropoda</taxon>
        <taxon>Hexapoda</taxon>
        <taxon>Insecta</taxon>
        <taxon>Pterygota</taxon>
        <taxon>Neoptera</taxon>
        <taxon>Endopterygota</taxon>
        <taxon>Coleoptera</taxon>
        <taxon>Polyphaga</taxon>
        <taxon>Cucujiformia</taxon>
        <taxon>Nitidulidae</taxon>
        <taxon>Meligethinae</taxon>
        <taxon>Brassicogethes</taxon>
    </lineage>
</organism>
<dbReference type="PANTHER" id="PTHR21398:SF22">
    <property type="entry name" value="IP12060P-RELATED"/>
    <property type="match status" value="1"/>
</dbReference>
<evidence type="ECO:0000313" key="3">
    <source>
        <dbReference type="Proteomes" id="UP001154078"/>
    </source>
</evidence>
<name>A0A9P0BG67_BRAAE</name>
<dbReference type="SMART" id="SM00718">
    <property type="entry name" value="DM4_12"/>
    <property type="match status" value="2"/>
</dbReference>
<protein>
    <submittedName>
        <fullName evidence="2">Uncharacterized protein</fullName>
    </submittedName>
</protein>
<proteinExistence type="predicted"/>
<reference evidence="2" key="1">
    <citation type="submission" date="2021-12" db="EMBL/GenBank/DDBJ databases">
        <authorList>
            <person name="King R."/>
        </authorList>
    </citation>
    <scope>NUCLEOTIDE SEQUENCE</scope>
</reference>
<dbReference type="InterPro" id="IPR006631">
    <property type="entry name" value="DM4_12"/>
</dbReference>
<dbReference type="AlphaFoldDB" id="A0A9P0BG67"/>
<feature type="signal peptide" evidence="1">
    <location>
        <begin position="1"/>
        <end position="22"/>
    </location>
</feature>
<sequence>MYSKVYILVPAVILLIILQGFCDNSYDNWKFHFPAGAGIGVTVAIPLDLPNKNAYLAYNFEANYALPDNATSLTYPPIIERGIDRAFVYNALETKMNTSGYPGKACLLRTICEASTHTVEHNNGVLGDILHIIFTPSTSKNFNLSTEYETAEIMGRTTSDCKDYNRNCTISFLDLISWIGRFITIKNPIQFPYHEPFQGIFLALALPLEIEEPDVFVAYNIEATYKLPENETEFSYPPLYGDTAVDRKFVYNILEYKLKSEYAFGDGITFTNPFRFPVGLIEGPFIGMFIAISVPLNLPEASLSLSYNMEANYVLPQNDSELSYPPIYERSFTRKTFYNLLEYKLKSHGYPGKQCLLRTICEASVYTMENTGVLGDIFHILLTKLNKNVVLMLMTGAPMGGKSLFATSCINYYPTFSRIIYVVRDTTCPHQYLYEIVRKLILHIGSLRLHFGKKVYIIIDKNMVYLEERFDYFLMAAQSKMLCVRLNISFDFDHTFLTCMRNRNPLEADDVFQQLVYASYPNIHQHIAWENNVLVSSDFSQHIDREIANMECALDYYTMKDNSHFENLPNWIYNQHAQKNKIISEIFEKRYNSVLDAIATNQPLDTIDTFYTSQWSYFVESNMHDFFVYELNKMTSRKILYVFNCKVEDGSYPIPSSTLHMELAENTNEAVEYFRSKRRNGFSLDINANRQIQFNKPVLTIEDVKQGFVKHIILTDQYILAFHKNVSPTAEENAQGTVKSVLKFLDDDDSFALVDEDEICIGIHYPEENPNSFLTEEKYTLFGRLKMSS</sequence>
<accession>A0A9P0BG67</accession>
<evidence type="ECO:0000256" key="1">
    <source>
        <dbReference type="SAM" id="SignalP"/>
    </source>
</evidence>
<dbReference type="PANTHER" id="PTHR21398">
    <property type="entry name" value="AGAP007094-PA"/>
    <property type="match status" value="1"/>
</dbReference>
<keyword evidence="1" id="KW-0732">Signal</keyword>
<dbReference type="EMBL" id="OV121139">
    <property type="protein sequence ID" value="CAH0562492.1"/>
    <property type="molecule type" value="Genomic_DNA"/>
</dbReference>
<feature type="chain" id="PRO_5040252261" evidence="1">
    <location>
        <begin position="23"/>
        <end position="789"/>
    </location>
</feature>
<evidence type="ECO:0000313" key="2">
    <source>
        <dbReference type="EMBL" id="CAH0562492.1"/>
    </source>
</evidence>